<sequence length="85" mass="10225">MFVTPLYSEEPNNLDELLEQVKRERILEKEELLERESKFKNAHSKQKKLLAIAEKKLKEEEERSTSLKATYESYDNEIKKQKRIL</sequence>
<dbReference type="EMBL" id="UINC01221711">
    <property type="protein sequence ID" value="SVE50155.1"/>
    <property type="molecule type" value="Genomic_DNA"/>
</dbReference>
<gene>
    <name evidence="2" type="ORF">METZ01_LOCUS503009</name>
</gene>
<name>A0A383E171_9ZZZZ</name>
<feature type="non-terminal residue" evidence="2">
    <location>
        <position position="85"/>
    </location>
</feature>
<proteinExistence type="predicted"/>
<keyword evidence="1" id="KW-0175">Coiled coil</keyword>
<reference evidence="2" key="1">
    <citation type="submission" date="2018-05" db="EMBL/GenBank/DDBJ databases">
        <authorList>
            <person name="Lanie J.A."/>
            <person name="Ng W.-L."/>
            <person name="Kazmierczak K.M."/>
            <person name="Andrzejewski T.M."/>
            <person name="Davidsen T.M."/>
            <person name="Wayne K.J."/>
            <person name="Tettelin H."/>
            <person name="Glass J.I."/>
            <person name="Rusch D."/>
            <person name="Podicherti R."/>
            <person name="Tsui H.-C.T."/>
            <person name="Winkler M.E."/>
        </authorList>
    </citation>
    <scope>NUCLEOTIDE SEQUENCE</scope>
</reference>
<dbReference type="AlphaFoldDB" id="A0A383E171"/>
<protein>
    <submittedName>
        <fullName evidence="2">Uncharacterized protein</fullName>
    </submittedName>
</protein>
<accession>A0A383E171</accession>
<evidence type="ECO:0000256" key="1">
    <source>
        <dbReference type="SAM" id="Coils"/>
    </source>
</evidence>
<feature type="coiled-coil region" evidence="1">
    <location>
        <begin position="43"/>
        <end position="77"/>
    </location>
</feature>
<evidence type="ECO:0000313" key="2">
    <source>
        <dbReference type="EMBL" id="SVE50155.1"/>
    </source>
</evidence>
<organism evidence="2">
    <name type="scientific">marine metagenome</name>
    <dbReference type="NCBI Taxonomy" id="408172"/>
    <lineage>
        <taxon>unclassified sequences</taxon>
        <taxon>metagenomes</taxon>
        <taxon>ecological metagenomes</taxon>
    </lineage>
</organism>